<keyword evidence="3" id="KW-0413">Isomerase</keyword>
<evidence type="ECO:0000256" key="2">
    <source>
        <dbReference type="ARBA" id="ARBA00023140"/>
    </source>
</evidence>
<dbReference type="EC" id="4.2.1.17" evidence="4"/>
<dbReference type="SUPFAM" id="SSF52096">
    <property type="entry name" value="ClpP/crotonase"/>
    <property type="match status" value="1"/>
</dbReference>
<gene>
    <name evidence="4" type="primary">echA8_6</name>
    <name evidence="4" type="ORF">LMG31506_04484</name>
</gene>
<keyword evidence="5" id="KW-1185">Reference proteome</keyword>
<accession>A0A916J0C5</accession>
<dbReference type="PANTHER" id="PTHR43684:SF1">
    <property type="entry name" value="ENOYL-COA DELTA ISOMERASE 2"/>
    <property type="match status" value="1"/>
</dbReference>
<dbReference type="PANTHER" id="PTHR43684">
    <property type="match status" value="1"/>
</dbReference>
<dbReference type="InterPro" id="IPR029045">
    <property type="entry name" value="ClpP/crotonase-like_dom_sf"/>
</dbReference>
<comment type="subcellular location">
    <subcellularLocation>
        <location evidence="1">Peroxisome</location>
    </subcellularLocation>
</comment>
<dbReference type="GO" id="GO:0004165">
    <property type="term" value="F:delta(3)-delta(2)-enoyl-CoA isomerase activity"/>
    <property type="evidence" value="ECO:0007669"/>
    <property type="project" value="UniProtKB-ARBA"/>
</dbReference>
<dbReference type="CDD" id="cd06558">
    <property type="entry name" value="crotonase-like"/>
    <property type="match status" value="1"/>
</dbReference>
<comment type="caution">
    <text evidence="4">The sequence shown here is derived from an EMBL/GenBank/DDBJ whole genome shotgun (WGS) entry which is preliminary data.</text>
</comment>
<keyword evidence="4" id="KW-0456">Lyase</keyword>
<dbReference type="InterPro" id="IPR051053">
    <property type="entry name" value="ECH/Chromodomain_protein"/>
</dbReference>
<keyword evidence="2" id="KW-0576">Peroxisome</keyword>
<protein>
    <submittedName>
        <fullName evidence="4">Enoyl-CoA hydratase echA8</fullName>
        <ecNumber evidence="4">4.2.1.17</ecNumber>
    </submittedName>
</protein>
<dbReference type="AlphaFoldDB" id="A0A916J0C5"/>
<proteinExistence type="predicted"/>
<evidence type="ECO:0000256" key="3">
    <source>
        <dbReference type="ARBA" id="ARBA00023235"/>
    </source>
</evidence>
<evidence type="ECO:0000256" key="1">
    <source>
        <dbReference type="ARBA" id="ARBA00004275"/>
    </source>
</evidence>
<dbReference type="InterPro" id="IPR001753">
    <property type="entry name" value="Enoyl-CoA_hydra/iso"/>
</dbReference>
<dbReference type="EMBL" id="CAJPUY010000017">
    <property type="protein sequence ID" value="CAG2151708.1"/>
    <property type="molecule type" value="Genomic_DNA"/>
</dbReference>
<dbReference type="GO" id="GO:0004300">
    <property type="term" value="F:enoyl-CoA hydratase activity"/>
    <property type="evidence" value="ECO:0007669"/>
    <property type="project" value="UniProtKB-EC"/>
</dbReference>
<name>A0A916J0C5_9BURK</name>
<dbReference type="Gene3D" id="3.90.226.10">
    <property type="entry name" value="2-enoyl-CoA Hydratase, Chain A, domain 1"/>
    <property type="match status" value="1"/>
</dbReference>
<dbReference type="Pfam" id="PF00378">
    <property type="entry name" value="ECH_1"/>
    <property type="match status" value="1"/>
</dbReference>
<dbReference type="Proteomes" id="UP000672934">
    <property type="component" value="Unassembled WGS sequence"/>
</dbReference>
<organism evidence="4 5">
    <name type="scientific">Cupriavidus yeoncheonensis</name>
    <dbReference type="NCBI Taxonomy" id="1462994"/>
    <lineage>
        <taxon>Bacteria</taxon>
        <taxon>Pseudomonadati</taxon>
        <taxon>Pseudomonadota</taxon>
        <taxon>Betaproteobacteria</taxon>
        <taxon>Burkholderiales</taxon>
        <taxon>Burkholderiaceae</taxon>
        <taxon>Cupriavidus</taxon>
    </lineage>
</organism>
<sequence length="266" mass="28538">MTADVLLHLDNGVLVVAMNRPAKKNALTAQMYSALADALAEADRRDDVRVVLLHGEGGNFTSGNDLGLFVNGQATEHPEAPAATFLRAVIALRKPMVACVCGHAVGIGATVLLHCDYVVASDDARIRFPFVDLGLCPEFASTLLLQQVVGRNKATEWLLLAATIPAAEAHRAGLINRVLPLETVAAEALSVARCLATKPRQALMATRGLVREATAALVRDSLQRETVVFDTLRRSPEAQEIFRRFLQRAPVRTAGGQGAATQFEVL</sequence>
<evidence type="ECO:0000313" key="5">
    <source>
        <dbReference type="Proteomes" id="UP000672934"/>
    </source>
</evidence>
<dbReference type="RefSeq" id="WP_211949377.1">
    <property type="nucleotide sequence ID" value="NZ_CAJPUY010000017.1"/>
</dbReference>
<evidence type="ECO:0000313" key="4">
    <source>
        <dbReference type="EMBL" id="CAG2151708.1"/>
    </source>
</evidence>
<reference evidence="4" key="1">
    <citation type="submission" date="2021-03" db="EMBL/GenBank/DDBJ databases">
        <authorList>
            <person name="Peeters C."/>
        </authorList>
    </citation>
    <scope>NUCLEOTIDE SEQUENCE</scope>
    <source>
        <strain evidence="4">LMG 31506</strain>
    </source>
</reference>